<sequence length="231" mass="25532">MMALLEPTPATLRFPCLPCGALTKRIFSVLLLASGLMGALAKAEELAAIGPTYPIAEQNLLDMIAQRLRALEKSGQLHALQEQAIAKGRAAVANPARVAGLTPAKEPRTLYFDPTYVLDKNILDAQGHVLFPAGTRTNPLAITSMSKKLLFFDARDPAQARMARSLLQRDGARIKPVLVGGSYLELMKQWKTRIFFDQQGRLVRRFGIQHVPALVYQEGMRLRIDEMVVAR</sequence>
<comment type="caution">
    <text evidence="1">The sequence shown here is derived from an EMBL/GenBank/DDBJ whole genome shotgun (WGS) entry which is preliminary data.</text>
</comment>
<dbReference type="RefSeq" id="WP_254798431.1">
    <property type="nucleotide sequence ID" value="NZ_FPKH01000001.1"/>
</dbReference>
<dbReference type="InterPro" id="IPR014114">
    <property type="entry name" value="TraW"/>
</dbReference>
<evidence type="ECO:0000313" key="2">
    <source>
        <dbReference type="Proteomes" id="UP000182489"/>
    </source>
</evidence>
<dbReference type="NCBIfam" id="TIGR02743">
    <property type="entry name" value="TraW"/>
    <property type="match status" value="1"/>
</dbReference>
<dbReference type="AlphaFoldDB" id="A0AB38C7M3"/>
<reference evidence="1 2" key="1">
    <citation type="submission" date="2016-11" db="EMBL/GenBank/DDBJ databases">
        <authorList>
            <person name="Varghese N."/>
            <person name="Submissions S."/>
        </authorList>
    </citation>
    <scope>NUCLEOTIDE SEQUENCE [LARGE SCALE GENOMIC DNA]</scope>
    <source>
        <strain evidence="1 2">NFR18</strain>
    </source>
</reference>
<organism evidence="1 2">
    <name type="scientific">Janthinobacterium lividum</name>
    <dbReference type="NCBI Taxonomy" id="29581"/>
    <lineage>
        <taxon>Bacteria</taxon>
        <taxon>Pseudomonadati</taxon>
        <taxon>Pseudomonadota</taxon>
        <taxon>Betaproteobacteria</taxon>
        <taxon>Burkholderiales</taxon>
        <taxon>Oxalobacteraceae</taxon>
        <taxon>Janthinobacterium</taxon>
    </lineage>
</organism>
<gene>
    <name evidence="1" type="ORF">SAMN03097694_2418</name>
</gene>
<name>A0AB38C7M3_9BURK</name>
<dbReference type="EMBL" id="FPKH01000001">
    <property type="protein sequence ID" value="SFX48446.1"/>
    <property type="molecule type" value="Genomic_DNA"/>
</dbReference>
<protein>
    <submittedName>
        <fullName evidence="1">Conjugal transfer pilus assembly protein TraW</fullName>
    </submittedName>
</protein>
<dbReference type="Proteomes" id="UP000182489">
    <property type="component" value="Unassembled WGS sequence"/>
</dbReference>
<accession>A0AB38C7M3</accession>
<evidence type="ECO:0000313" key="1">
    <source>
        <dbReference type="EMBL" id="SFX48446.1"/>
    </source>
</evidence>
<proteinExistence type="predicted"/>